<dbReference type="PANTHER" id="PTHR48412:SF1">
    <property type="entry name" value="ARM REPEAT SUPERFAMILY PROTEIN"/>
    <property type="match status" value="1"/>
</dbReference>
<sequence length="119" mass="13161">MREDSSMRETIALSLLGLMNQNTIIVQSSCNGSKTHLVTCDVAQLTTATRSVLHHYSTKVATKNVMAFSSCSNDLLQFRLLQMSLFFIDSLPEKSIVLKEAISCLASITNAFKVNNIFI</sequence>
<dbReference type="PANTHER" id="PTHR48412">
    <property type="entry name" value="ARM REPEAT SUPERFAMILY PROTEIN"/>
    <property type="match status" value="1"/>
</dbReference>
<dbReference type="Proteomes" id="UP001420932">
    <property type="component" value="Unassembled WGS sequence"/>
</dbReference>
<evidence type="ECO:0000313" key="1">
    <source>
        <dbReference type="EMBL" id="KAK9121889.1"/>
    </source>
</evidence>
<gene>
    <name evidence="1" type="ORF">Syun_019506</name>
</gene>
<reference evidence="1 2" key="1">
    <citation type="submission" date="2024-01" db="EMBL/GenBank/DDBJ databases">
        <title>Genome assemblies of Stephania.</title>
        <authorList>
            <person name="Yang L."/>
        </authorList>
    </citation>
    <scope>NUCLEOTIDE SEQUENCE [LARGE SCALE GENOMIC DNA]</scope>
    <source>
        <strain evidence="1">YNDBR</strain>
        <tissue evidence="1">Leaf</tissue>
    </source>
</reference>
<accession>A0AAP0IUB0</accession>
<dbReference type="AlphaFoldDB" id="A0AAP0IUB0"/>
<evidence type="ECO:0000313" key="2">
    <source>
        <dbReference type="Proteomes" id="UP001420932"/>
    </source>
</evidence>
<comment type="caution">
    <text evidence="1">The sequence shown here is derived from an EMBL/GenBank/DDBJ whole genome shotgun (WGS) entry which is preliminary data.</text>
</comment>
<name>A0AAP0IUB0_9MAGN</name>
<protein>
    <submittedName>
        <fullName evidence="1">Uncharacterized protein</fullName>
    </submittedName>
</protein>
<proteinExistence type="predicted"/>
<keyword evidence="2" id="KW-1185">Reference proteome</keyword>
<organism evidence="1 2">
    <name type="scientific">Stephania yunnanensis</name>
    <dbReference type="NCBI Taxonomy" id="152371"/>
    <lineage>
        <taxon>Eukaryota</taxon>
        <taxon>Viridiplantae</taxon>
        <taxon>Streptophyta</taxon>
        <taxon>Embryophyta</taxon>
        <taxon>Tracheophyta</taxon>
        <taxon>Spermatophyta</taxon>
        <taxon>Magnoliopsida</taxon>
        <taxon>Ranunculales</taxon>
        <taxon>Menispermaceae</taxon>
        <taxon>Menispermoideae</taxon>
        <taxon>Cissampelideae</taxon>
        <taxon>Stephania</taxon>
    </lineage>
</organism>
<dbReference type="EMBL" id="JBBNAF010000008">
    <property type="protein sequence ID" value="KAK9121889.1"/>
    <property type="molecule type" value="Genomic_DNA"/>
</dbReference>